<protein>
    <submittedName>
        <fullName evidence="1">Uncharacterized protein</fullName>
    </submittedName>
</protein>
<name>A0A6G0Y401_APHCR</name>
<keyword evidence="2" id="KW-1185">Reference proteome</keyword>
<proteinExistence type="predicted"/>
<evidence type="ECO:0000313" key="2">
    <source>
        <dbReference type="Proteomes" id="UP000478052"/>
    </source>
</evidence>
<dbReference type="Proteomes" id="UP000478052">
    <property type="component" value="Unassembled WGS sequence"/>
</dbReference>
<gene>
    <name evidence="1" type="ORF">FWK35_00026036</name>
</gene>
<evidence type="ECO:0000313" key="1">
    <source>
        <dbReference type="EMBL" id="KAF0748565.1"/>
    </source>
</evidence>
<dbReference type="AlphaFoldDB" id="A0A6G0Y401"/>
<organism evidence="1 2">
    <name type="scientific">Aphis craccivora</name>
    <name type="common">Cowpea aphid</name>
    <dbReference type="NCBI Taxonomy" id="307492"/>
    <lineage>
        <taxon>Eukaryota</taxon>
        <taxon>Metazoa</taxon>
        <taxon>Ecdysozoa</taxon>
        <taxon>Arthropoda</taxon>
        <taxon>Hexapoda</taxon>
        <taxon>Insecta</taxon>
        <taxon>Pterygota</taxon>
        <taxon>Neoptera</taxon>
        <taxon>Paraneoptera</taxon>
        <taxon>Hemiptera</taxon>
        <taxon>Sternorrhyncha</taxon>
        <taxon>Aphidomorpha</taxon>
        <taxon>Aphidoidea</taxon>
        <taxon>Aphididae</taxon>
        <taxon>Aphidini</taxon>
        <taxon>Aphis</taxon>
        <taxon>Aphis</taxon>
    </lineage>
</organism>
<reference evidence="1 2" key="1">
    <citation type="submission" date="2019-08" db="EMBL/GenBank/DDBJ databases">
        <title>Whole genome of Aphis craccivora.</title>
        <authorList>
            <person name="Voronova N.V."/>
            <person name="Shulinski R.S."/>
            <person name="Bandarenka Y.V."/>
            <person name="Zhorov D.G."/>
            <person name="Warner D."/>
        </authorList>
    </citation>
    <scope>NUCLEOTIDE SEQUENCE [LARGE SCALE GENOMIC DNA]</scope>
    <source>
        <strain evidence="1">180601</strain>
        <tissue evidence="1">Whole Body</tissue>
    </source>
</reference>
<dbReference type="EMBL" id="VUJU01006425">
    <property type="protein sequence ID" value="KAF0748565.1"/>
    <property type="molecule type" value="Genomic_DNA"/>
</dbReference>
<accession>A0A6G0Y401</accession>
<comment type="caution">
    <text evidence="1">The sequence shown here is derived from an EMBL/GenBank/DDBJ whole genome shotgun (WGS) entry which is preliminary data.</text>
</comment>
<sequence>MRRDSERSDECIDFSDFTMMRVSFVFVYNITCRNNASISDFGGGFQWQSEYPWYIMEVEIAMNQKFVTRFSKSLQKL</sequence>